<dbReference type="InterPro" id="IPR025202">
    <property type="entry name" value="PLD-like_dom"/>
</dbReference>
<dbReference type="PANTHER" id="PTHR21248:SF11">
    <property type="entry name" value="PLD PHOSPHODIESTERASE DOMAIN-CONTAINING PROTEIN"/>
    <property type="match status" value="1"/>
</dbReference>
<dbReference type="Gene3D" id="3.30.870.10">
    <property type="entry name" value="Endonuclease Chain A"/>
    <property type="match status" value="2"/>
</dbReference>
<feature type="region of interest" description="Disordered" evidence="1">
    <location>
        <begin position="226"/>
        <end position="255"/>
    </location>
</feature>
<feature type="domain" description="PLD phosphodiesterase" evidence="2">
    <location>
        <begin position="172"/>
        <end position="199"/>
    </location>
</feature>
<evidence type="ECO:0000256" key="1">
    <source>
        <dbReference type="SAM" id="MobiDB-lite"/>
    </source>
</evidence>
<dbReference type="GO" id="GO:0032049">
    <property type="term" value="P:cardiolipin biosynthetic process"/>
    <property type="evidence" value="ECO:0007669"/>
    <property type="project" value="UniProtKB-ARBA"/>
</dbReference>
<accession>A0AB34FTA0</accession>
<dbReference type="SUPFAM" id="SSF56024">
    <property type="entry name" value="Phospholipase D/nuclease"/>
    <property type="match status" value="2"/>
</dbReference>
<gene>
    <name evidence="3" type="ORF">O9K51_07096</name>
</gene>
<evidence type="ECO:0000313" key="4">
    <source>
        <dbReference type="Proteomes" id="UP001163105"/>
    </source>
</evidence>
<feature type="compositionally biased region" description="Polar residues" evidence="1">
    <location>
        <begin position="227"/>
        <end position="237"/>
    </location>
</feature>
<comment type="caution">
    <text evidence="3">The sequence shown here is derived from an EMBL/GenBank/DDBJ whole genome shotgun (WGS) entry which is preliminary data.</text>
</comment>
<dbReference type="AlphaFoldDB" id="A0AB34FTA0"/>
<dbReference type="SMART" id="SM00155">
    <property type="entry name" value="PLDc"/>
    <property type="match status" value="2"/>
</dbReference>
<dbReference type="Proteomes" id="UP001163105">
    <property type="component" value="Unassembled WGS sequence"/>
</dbReference>
<dbReference type="CDD" id="cd00138">
    <property type="entry name" value="PLDc_SF"/>
    <property type="match status" value="1"/>
</dbReference>
<protein>
    <submittedName>
        <fullName evidence="3">MmgE/PrpD family protein</fullName>
    </submittedName>
</protein>
<dbReference type="InterPro" id="IPR001736">
    <property type="entry name" value="PLipase_D/transphosphatidylase"/>
</dbReference>
<dbReference type="Pfam" id="PF13091">
    <property type="entry name" value="PLDc_2"/>
    <property type="match status" value="1"/>
</dbReference>
<organism evidence="3 4">
    <name type="scientific">Purpureocillium lavendulum</name>
    <dbReference type="NCBI Taxonomy" id="1247861"/>
    <lineage>
        <taxon>Eukaryota</taxon>
        <taxon>Fungi</taxon>
        <taxon>Dikarya</taxon>
        <taxon>Ascomycota</taxon>
        <taxon>Pezizomycotina</taxon>
        <taxon>Sordariomycetes</taxon>
        <taxon>Hypocreomycetidae</taxon>
        <taxon>Hypocreales</taxon>
        <taxon>Ophiocordycipitaceae</taxon>
        <taxon>Purpureocillium</taxon>
    </lineage>
</organism>
<proteinExistence type="predicted"/>
<keyword evidence="4" id="KW-1185">Reference proteome</keyword>
<reference evidence="3" key="1">
    <citation type="submission" date="2023-01" db="EMBL/GenBank/DDBJ databases">
        <title>The growth and conidiation of Purpureocillium lavendulum are regulated by nitrogen source and histone H3K14 acetylation.</title>
        <authorList>
            <person name="Tang P."/>
            <person name="Han J."/>
            <person name="Zhang C."/>
            <person name="Tang P."/>
            <person name="Qi F."/>
            <person name="Zhang K."/>
            <person name="Liang L."/>
        </authorList>
    </citation>
    <scope>NUCLEOTIDE SEQUENCE</scope>
    <source>
        <strain evidence="3">YMF1.00683</strain>
    </source>
</reference>
<dbReference type="GO" id="GO:0030572">
    <property type="term" value="F:phosphatidyltransferase activity"/>
    <property type="evidence" value="ECO:0007669"/>
    <property type="project" value="UniProtKB-ARBA"/>
</dbReference>
<name>A0AB34FTA0_9HYPO</name>
<dbReference type="EMBL" id="JAQHRD010000005">
    <property type="protein sequence ID" value="KAJ6441300.1"/>
    <property type="molecule type" value="Genomic_DNA"/>
</dbReference>
<feature type="domain" description="PLD phosphodiesterase" evidence="2">
    <location>
        <begin position="422"/>
        <end position="449"/>
    </location>
</feature>
<dbReference type="PROSITE" id="PS50035">
    <property type="entry name" value="PLD"/>
    <property type="match status" value="2"/>
</dbReference>
<sequence>MPSSAQPCDFPAAFVRPWKELLESRQAEQQTDFPNHHVANLESLITTSLPRSLYVGTGYSIFTRALLPAVLTAKHSVHFVTCYWAASPSLDALRDTLLQLASSRAPVQPSTPPLRVTIGFSSRGLFQKLFHTSSRDGYTYPPSRWAELGLPDAAALTSGGIELTVKSIFFTPLSVMHPKFVIVDGIRAFVPSCNVSWERWFEGCIELEGDVVSRLTTFHERVWGAPRSNTQEGTRQISGGIDANGDEDERNSVTSSTAIVTTQDGSASQSTKLHVHSPVPTMFLPSSHHRNPRFSFFPFLSHSNPPMTPLNAALLTLFANARRKITILTPNVTSWPALEALLAALARGVDVQIRTSKGMMLIEQLVTAGTTTSWCLSSFIKRYQQLHVAKGPSDVEAQPVAPGKLEILYYKPLANRKDKDDEPTVSHFKMTMVDNEYLVLGSGNMDRASWWTSQEIGVLFYMPSFSFELWDTVLRWRSEVLFRSQ</sequence>
<dbReference type="PANTHER" id="PTHR21248">
    <property type="entry name" value="CARDIOLIPIN SYNTHASE"/>
    <property type="match status" value="1"/>
</dbReference>
<evidence type="ECO:0000259" key="2">
    <source>
        <dbReference type="PROSITE" id="PS50035"/>
    </source>
</evidence>
<evidence type="ECO:0000313" key="3">
    <source>
        <dbReference type="EMBL" id="KAJ6441300.1"/>
    </source>
</evidence>